<organism evidence="1 2">
    <name type="scientific">Hazenella coriacea</name>
    <dbReference type="NCBI Taxonomy" id="1179467"/>
    <lineage>
        <taxon>Bacteria</taxon>
        <taxon>Bacillati</taxon>
        <taxon>Bacillota</taxon>
        <taxon>Bacilli</taxon>
        <taxon>Bacillales</taxon>
        <taxon>Thermoactinomycetaceae</taxon>
        <taxon>Hazenella</taxon>
    </lineage>
</organism>
<dbReference type="AlphaFoldDB" id="A0A4R3LBM6"/>
<reference evidence="1 2" key="1">
    <citation type="submission" date="2019-03" db="EMBL/GenBank/DDBJ databases">
        <title>Genomic Encyclopedia of Type Strains, Phase IV (KMG-IV): sequencing the most valuable type-strain genomes for metagenomic binning, comparative biology and taxonomic classification.</title>
        <authorList>
            <person name="Goeker M."/>
        </authorList>
    </citation>
    <scope>NUCLEOTIDE SEQUENCE [LARGE SCALE GENOMIC DNA]</scope>
    <source>
        <strain evidence="1 2">DSM 45707</strain>
    </source>
</reference>
<sequence>MSHWRDVFLDKIVAMPKLKRVLIEVFSDKQMEIDPEDVAIIGDITEFPANKRIVCDVSLCEHEFRFMISIYIVDEQLMTEQDHEVVSKICSKLNCRALVEDVNVIATNLMYLVHPSGHHEHFTVKNSEKLEGMHIGASYFS</sequence>
<dbReference type="OrthoDB" id="9969507at2"/>
<name>A0A4R3LBM6_9BACL</name>
<comment type="caution">
    <text evidence="1">The sequence shown here is derived from an EMBL/GenBank/DDBJ whole genome shotgun (WGS) entry which is preliminary data.</text>
</comment>
<gene>
    <name evidence="1" type="ORF">EDD58_101251</name>
</gene>
<dbReference type="EMBL" id="SMAG01000001">
    <property type="protein sequence ID" value="TCS96615.1"/>
    <property type="molecule type" value="Genomic_DNA"/>
</dbReference>
<protein>
    <submittedName>
        <fullName evidence="1">Uncharacterized protein</fullName>
    </submittedName>
</protein>
<evidence type="ECO:0000313" key="2">
    <source>
        <dbReference type="Proteomes" id="UP000294937"/>
    </source>
</evidence>
<accession>A0A4R3LBM6</accession>
<dbReference type="RefSeq" id="WP_131923016.1">
    <property type="nucleotide sequence ID" value="NZ_SMAG01000001.1"/>
</dbReference>
<proteinExistence type="predicted"/>
<evidence type="ECO:0000313" key="1">
    <source>
        <dbReference type="EMBL" id="TCS96615.1"/>
    </source>
</evidence>
<keyword evidence="2" id="KW-1185">Reference proteome</keyword>
<dbReference type="Proteomes" id="UP000294937">
    <property type="component" value="Unassembled WGS sequence"/>
</dbReference>